<evidence type="ECO:0000313" key="2">
    <source>
        <dbReference type="Proteomes" id="UP000006072"/>
    </source>
</evidence>
<dbReference type="EMBL" id="ALQA01000005">
    <property type="protein sequence ID" value="EJZ12038.1"/>
    <property type="molecule type" value="Genomic_DNA"/>
</dbReference>
<organism evidence="1 2">
    <name type="scientific">Mycolicibacterium vaccae ATCC 25954</name>
    <dbReference type="NCBI Taxonomy" id="1194972"/>
    <lineage>
        <taxon>Bacteria</taxon>
        <taxon>Bacillati</taxon>
        <taxon>Actinomycetota</taxon>
        <taxon>Actinomycetes</taxon>
        <taxon>Mycobacteriales</taxon>
        <taxon>Mycobacteriaceae</taxon>
        <taxon>Mycolicibacterium</taxon>
    </lineage>
</organism>
<dbReference type="HOGENOM" id="CLU_2899443_0_0_11"/>
<dbReference type="AlphaFoldDB" id="K0VB69"/>
<dbReference type="Proteomes" id="UP000006072">
    <property type="component" value="Unassembled WGS sequence"/>
</dbReference>
<gene>
    <name evidence="1" type="ORF">MVAC_03841</name>
</gene>
<proteinExistence type="predicted"/>
<keyword evidence="2" id="KW-1185">Reference proteome</keyword>
<name>K0VB69_MYCVA</name>
<evidence type="ECO:0000313" key="1">
    <source>
        <dbReference type="EMBL" id="EJZ12038.1"/>
    </source>
</evidence>
<comment type="caution">
    <text evidence="1">The sequence shown here is derived from an EMBL/GenBank/DDBJ whole genome shotgun (WGS) entry which is preliminary data.</text>
</comment>
<protein>
    <submittedName>
        <fullName evidence="1">Uncharacterized protein</fullName>
    </submittedName>
</protein>
<accession>K0VB69</accession>
<sequence length="62" mass="7099">MKFGRHEQPGEYGDDDTYEFLDNGVLKLSFQKPAQWDEYYAPGAWYQVIAEEKHRPASSSGG</sequence>
<reference evidence="1 2" key="1">
    <citation type="journal article" date="2012" name="J. Bacteriol.">
        <title>Complete Genome Sequence of Mycobacterium vaccae Type Strain ATCC 25954.</title>
        <authorList>
            <person name="Ho Y.S."/>
            <person name="Adroub S.A."/>
            <person name="Abadi M."/>
            <person name="Al Alwan B."/>
            <person name="Alkhateeb R."/>
            <person name="Gao G."/>
            <person name="Ragab A."/>
            <person name="Ali S."/>
            <person name="van Soolingen D."/>
            <person name="Bitter W."/>
            <person name="Pain A."/>
            <person name="Abdallah A.M."/>
        </authorList>
    </citation>
    <scope>NUCLEOTIDE SEQUENCE [LARGE SCALE GENOMIC DNA]</scope>
    <source>
        <strain evidence="1 2">ATCC 25954</strain>
    </source>
</reference>
<dbReference type="PATRIC" id="fig|1194972.3.peg.776"/>